<reference evidence="1 2" key="1">
    <citation type="journal article" date="2019" name="Nat. Ecol. Evol.">
        <title>Megaphylogeny resolves global patterns of mushroom evolution.</title>
        <authorList>
            <person name="Varga T."/>
            <person name="Krizsan K."/>
            <person name="Foldi C."/>
            <person name="Dima B."/>
            <person name="Sanchez-Garcia M."/>
            <person name="Sanchez-Ramirez S."/>
            <person name="Szollosi G.J."/>
            <person name="Szarkandi J.G."/>
            <person name="Papp V."/>
            <person name="Albert L."/>
            <person name="Andreopoulos W."/>
            <person name="Angelini C."/>
            <person name="Antonin V."/>
            <person name="Barry K.W."/>
            <person name="Bougher N.L."/>
            <person name="Buchanan P."/>
            <person name="Buyck B."/>
            <person name="Bense V."/>
            <person name="Catcheside P."/>
            <person name="Chovatia M."/>
            <person name="Cooper J."/>
            <person name="Damon W."/>
            <person name="Desjardin D."/>
            <person name="Finy P."/>
            <person name="Geml J."/>
            <person name="Haridas S."/>
            <person name="Hughes K."/>
            <person name="Justo A."/>
            <person name="Karasinski D."/>
            <person name="Kautmanova I."/>
            <person name="Kiss B."/>
            <person name="Kocsube S."/>
            <person name="Kotiranta H."/>
            <person name="LaButti K.M."/>
            <person name="Lechner B.E."/>
            <person name="Liimatainen K."/>
            <person name="Lipzen A."/>
            <person name="Lukacs Z."/>
            <person name="Mihaltcheva S."/>
            <person name="Morgado L.N."/>
            <person name="Niskanen T."/>
            <person name="Noordeloos M.E."/>
            <person name="Ohm R.A."/>
            <person name="Ortiz-Santana B."/>
            <person name="Ovrebo C."/>
            <person name="Racz N."/>
            <person name="Riley R."/>
            <person name="Savchenko A."/>
            <person name="Shiryaev A."/>
            <person name="Soop K."/>
            <person name="Spirin V."/>
            <person name="Szebenyi C."/>
            <person name="Tomsovsky M."/>
            <person name="Tulloss R.E."/>
            <person name="Uehling J."/>
            <person name="Grigoriev I.V."/>
            <person name="Vagvolgyi C."/>
            <person name="Papp T."/>
            <person name="Martin F.M."/>
            <person name="Miettinen O."/>
            <person name="Hibbett D.S."/>
            <person name="Nagy L.G."/>
        </authorList>
    </citation>
    <scope>NUCLEOTIDE SEQUENCE [LARGE SCALE GENOMIC DNA]</scope>
    <source>
        <strain evidence="1 2">NL-1719</strain>
    </source>
</reference>
<organism evidence="1 2">
    <name type="scientific">Pluteus cervinus</name>
    <dbReference type="NCBI Taxonomy" id="181527"/>
    <lineage>
        <taxon>Eukaryota</taxon>
        <taxon>Fungi</taxon>
        <taxon>Dikarya</taxon>
        <taxon>Basidiomycota</taxon>
        <taxon>Agaricomycotina</taxon>
        <taxon>Agaricomycetes</taxon>
        <taxon>Agaricomycetidae</taxon>
        <taxon>Agaricales</taxon>
        <taxon>Pluteineae</taxon>
        <taxon>Pluteaceae</taxon>
        <taxon>Pluteus</taxon>
    </lineage>
</organism>
<gene>
    <name evidence="1" type="ORF">BDN72DRAFT_958008</name>
</gene>
<dbReference type="EMBL" id="ML208296">
    <property type="protein sequence ID" value="TFK71589.1"/>
    <property type="molecule type" value="Genomic_DNA"/>
</dbReference>
<dbReference type="Proteomes" id="UP000308600">
    <property type="component" value="Unassembled WGS sequence"/>
</dbReference>
<evidence type="ECO:0000313" key="1">
    <source>
        <dbReference type="EMBL" id="TFK71589.1"/>
    </source>
</evidence>
<accession>A0ACD3B0T5</accession>
<name>A0ACD3B0T5_9AGAR</name>
<evidence type="ECO:0000313" key="2">
    <source>
        <dbReference type="Proteomes" id="UP000308600"/>
    </source>
</evidence>
<protein>
    <submittedName>
        <fullName evidence="1">Uncharacterized protein</fullName>
    </submittedName>
</protein>
<proteinExistence type="predicted"/>
<sequence length="435" mass="49679">MAELQPELVDLVLKHLITLDTPLNEVAPALLNCCLVSHTWRAFAQPLLFSEVLRRYPTRGLSKLSDKLVGTLSTRSYLTKYITSLVVDIGDLSDLSRKRLFDLIPHVHELFLVARSSPTVKPDLNLAHMWANIRPSSRLTTLCLSTVDDIPIEILYHLSALKRLHLIDVGMRDVSREDGSLDSDFCPVETKTIKLSDLYFFTQLEPTDINLLHWFLNPQCAFDLSELSTCHIIYIPSNPDSDKHNQVLIEQFFLSVNTHVIRDIAFAPPPNLLSEESNFPRYEAFRNFSSLRSVKLVLDESSKTEKTFIEWVVLHFLPQLPHPDQLEELLIPLSFGDDASYDASLASSGWSSLDSLLSLDSGTFSNLNRVQIVLYHPKKQNIYLRYHIDAITFKRSIRSLLPRLDEKGILQVGFSPLHGFMSRSERRYECPFESD</sequence>
<keyword evidence="2" id="KW-1185">Reference proteome</keyword>